<evidence type="ECO:0000313" key="3">
    <source>
        <dbReference type="Proteomes" id="UP001055153"/>
    </source>
</evidence>
<dbReference type="PRINTS" id="PR00080">
    <property type="entry name" value="SDRFAMILY"/>
</dbReference>
<dbReference type="RefSeq" id="WP_238241284.1">
    <property type="nucleotide sequence ID" value="NZ_BPQQ01000096.1"/>
</dbReference>
<evidence type="ECO:0000313" key="2">
    <source>
        <dbReference type="EMBL" id="GJE03911.1"/>
    </source>
</evidence>
<dbReference type="InterPro" id="IPR020904">
    <property type="entry name" value="Sc_DH/Rdtase_CS"/>
</dbReference>
<dbReference type="PANTHER" id="PTHR42760">
    <property type="entry name" value="SHORT-CHAIN DEHYDROGENASES/REDUCTASES FAMILY MEMBER"/>
    <property type="match status" value="1"/>
</dbReference>
<proteinExistence type="inferred from homology"/>
<dbReference type="InterPro" id="IPR036291">
    <property type="entry name" value="NAD(P)-bd_dom_sf"/>
</dbReference>
<dbReference type="SUPFAM" id="SSF51735">
    <property type="entry name" value="NAD(P)-binding Rossmann-fold domains"/>
    <property type="match status" value="1"/>
</dbReference>
<dbReference type="Proteomes" id="UP001055153">
    <property type="component" value="Unassembled WGS sequence"/>
</dbReference>
<sequence>MSAVDHARATGLFAPDAFAGRVVLVTGAGRGIGKLLAERLAALGARVALCDIVGDRAQATARGIAETGGEALALTVDVAAEGDVERAAGAVLARWGRVDVLVNAAGSYGAAYRVTHETPVEEWDSVFASNVRGSFLCAKAVLPHMVAAGGGRIINFASNAGRSVSPLLGCSYTAAKTAVIGMTRHLSREYARYGILVNTIAPGPVEGERVSGLLRDAEESETLSGQIPIGRLAEPADIVDVVLFMASDASRYMTGAILDVSGGLILA</sequence>
<comment type="caution">
    <text evidence="2">The sequence shown here is derived from an EMBL/GenBank/DDBJ whole genome shotgun (WGS) entry which is preliminary data.</text>
</comment>
<dbReference type="PROSITE" id="PS00061">
    <property type="entry name" value="ADH_SHORT"/>
    <property type="match status" value="1"/>
</dbReference>
<comment type="similarity">
    <text evidence="1">Belongs to the short-chain dehydrogenases/reductases (SDR) family.</text>
</comment>
<keyword evidence="3" id="KW-1185">Reference proteome</keyword>
<organism evidence="2 3">
    <name type="scientific">Methylobacterium isbiliense</name>
    <dbReference type="NCBI Taxonomy" id="315478"/>
    <lineage>
        <taxon>Bacteria</taxon>
        <taxon>Pseudomonadati</taxon>
        <taxon>Pseudomonadota</taxon>
        <taxon>Alphaproteobacteria</taxon>
        <taxon>Hyphomicrobiales</taxon>
        <taxon>Methylobacteriaceae</taxon>
        <taxon>Methylobacterium</taxon>
    </lineage>
</organism>
<dbReference type="InterPro" id="IPR002347">
    <property type="entry name" value="SDR_fam"/>
</dbReference>
<reference evidence="2" key="2">
    <citation type="submission" date="2021-08" db="EMBL/GenBank/DDBJ databases">
        <authorList>
            <person name="Tani A."/>
            <person name="Ola A."/>
            <person name="Ogura Y."/>
            <person name="Katsura K."/>
            <person name="Hayashi T."/>
        </authorList>
    </citation>
    <scope>NUCLEOTIDE SEQUENCE</scope>
    <source>
        <strain evidence="2">DSM 17168</strain>
    </source>
</reference>
<evidence type="ECO:0000256" key="1">
    <source>
        <dbReference type="ARBA" id="ARBA00006484"/>
    </source>
</evidence>
<protein>
    <submittedName>
        <fullName evidence="2">Sorbitol dehydrogenase</fullName>
    </submittedName>
</protein>
<dbReference type="Gene3D" id="3.40.50.720">
    <property type="entry name" value="NAD(P)-binding Rossmann-like Domain"/>
    <property type="match status" value="1"/>
</dbReference>
<accession>A0ABQ4SL06</accession>
<reference evidence="2" key="1">
    <citation type="journal article" date="2021" name="Front. Microbiol.">
        <title>Comprehensive Comparative Genomics and Phenotyping of Methylobacterium Species.</title>
        <authorList>
            <person name="Alessa O."/>
            <person name="Ogura Y."/>
            <person name="Fujitani Y."/>
            <person name="Takami H."/>
            <person name="Hayashi T."/>
            <person name="Sahin N."/>
            <person name="Tani A."/>
        </authorList>
    </citation>
    <scope>NUCLEOTIDE SEQUENCE</scope>
    <source>
        <strain evidence="2">DSM 17168</strain>
    </source>
</reference>
<dbReference type="Pfam" id="PF13561">
    <property type="entry name" value="adh_short_C2"/>
    <property type="match status" value="1"/>
</dbReference>
<name>A0ABQ4SL06_9HYPH</name>
<dbReference type="CDD" id="cd05233">
    <property type="entry name" value="SDR_c"/>
    <property type="match status" value="1"/>
</dbReference>
<gene>
    <name evidence="2" type="primary">polS</name>
    <name evidence="2" type="ORF">GMJLKIPL_5868</name>
</gene>
<dbReference type="PRINTS" id="PR00081">
    <property type="entry name" value="GDHRDH"/>
</dbReference>
<dbReference type="EMBL" id="BPQQ01000096">
    <property type="protein sequence ID" value="GJE03911.1"/>
    <property type="molecule type" value="Genomic_DNA"/>
</dbReference>